<dbReference type="PANTHER" id="PTHR36693">
    <property type="entry name" value="GH02722P"/>
    <property type="match status" value="1"/>
</dbReference>
<organism evidence="1 2">
    <name type="scientific">Plakobranchus ocellatus</name>
    <dbReference type="NCBI Taxonomy" id="259542"/>
    <lineage>
        <taxon>Eukaryota</taxon>
        <taxon>Metazoa</taxon>
        <taxon>Spiralia</taxon>
        <taxon>Lophotrochozoa</taxon>
        <taxon>Mollusca</taxon>
        <taxon>Gastropoda</taxon>
        <taxon>Heterobranchia</taxon>
        <taxon>Euthyneura</taxon>
        <taxon>Panpulmonata</taxon>
        <taxon>Sacoglossa</taxon>
        <taxon>Placobranchoidea</taxon>
        <taxon>Plakobranchidae</taxon>
        <taxon>Plakobranchus</taxon>
    </lineage>
</organism>
<proteinExistence type="predicted"/>
<dbReference type="AlphaFoldDB" id="A0AAV3ZYD9"/>
<dbReference type="PANTHER" id="PTHR36693:SF1">
    <property type="entry name" value="GH02722P"/>
    <property type="match status" value="1"/>
</dbReference>
<evidence type="ECO:0000313" key="2">
    <source>
        <dbReference type="Proteomes" id="UP000735302"/>
    </source>
</evidence>
<accession>A0AAV3ZYD9</accession>
<sequence>MPCIFVTFRTFDRIWTCKTLTRQLAPFEMDMSGGPIKFLFTVDHIRALEGPDSSTTIYKSNTHIPSSCVQNATEQENMFYCLSHERLRPSIVYQDKDEYNLSSGQGVSRDLVRKFSLPNVDIDVKPQVQKTVAVGKDGHNATIYFVLPTYRCTLLLDAHVASCMQCEYSRSKTFRRRFMRFLLRNNAFRNCIPDYEKWSQKEREYWEHYLLVPYLIDIVAVWPKQKIDYAWSSHILGNLSKHISLEEGFAWLSTLGGAHSSLGETFLHHAERAGEISGHQLRLALQLGNDSLIARCYVFWSWSLLQRGFLKQSKTCILKTWKFCKSLKARDKILENMCKAVWSRLRYRRAFSRGKLMNDSAVNQLELRDDSSDSENDCDKIESRLLPSPVKENASVKSFNKEERSGACDNSSPVGKSFGNGVFSVWKGEQGTGGSSLLSLSKECTRLKPLGSPVKVC</sequence>
<evidence type="ECO:0000313" key="1">
    <source>
        <dbReference type="EMBL" id="GFN99412.1"/>
    </source>
</evidence>
<gene>
    <name evidence="1" type="ORF">PoB_002591800</name>
</gene>
<reference evidence="1 2" key="1">
    <citation type="journal article" date="2021" name="Elife">
        <title>Chloroplast acquisition without the gene transfer in kleptoplastic sea slugs, Plakobranchus ocellatus.</title>
        <authorList>
            <person name="Maeda T."/>
            <person name="Takahashi S."/>
            <person name="Yoshida T."/>
            <person name="Shimamura S."/>
            <person name="Takaki Y."/>
            <person name="Nagai Y."/>
            <person name="Toyoda A."/>
            <person name="Suzuki Y."/>
            <person name="Arimoto A."/>
            <person name="Ishii H."/>
            <person name="Satoh N."/>
            <person name="Nishiyama T."/>
            <person name="Hasebe M."/>
            <person name="Maruyama T."/>
            <person name="Minagawa J."/>
            <person name="Obokata J."/>
            <person name="Shigenobu S."/>
        </authorList>
    </citation>
    <scope>NUCLEOTIDE SEQUENCE [LARGE SCALE GENOMIC DNA]</scope>
</reference>
<dbReference type="InterPro" id="IPR032072">
    <property type="entry name" value="DUF4807"/>
</dbReference>
<protein>
    <submittedName>
        <fullName evidence="1">Uncharacterized protein</fullName>
    </submittedName>
</protein>
<comment type="caution">
    <text evidence="1">The sequence shown here is derived from an EMBL/GenBank/DDBJ whole genome shotgun (WGS) entry which is preliminary data.</text>
</comment>
<dbReference type="Pfam" id="PF16065">
    <property type="entry name" value="DUF4807"/>
    <property type="match status" value="1"/>
</dbReference>
<dbReference type="EMBL" id="BLXT01003003">
    <property type="protein sequence ID" value="GFN99412.1"/>
    <property type="molecule type" value="Genomic_DNA"/>
</dbReference>
<name>A0AAV3ZYD9_9GAST</name>
<keyword evidence="2" id="KW-1185">Reference proteome</keyword>
<dbReference type="Proteomes" id="UP000735302">
    <property type="component" value="Unassembled WGS sequence"/>
</dbReference>